<keyword evidence="4" id="KW-0560">Oxidoreductase</keyword>
<feature type="region of interest" description="Disordered" evidence="6">
    <location>
        <begin position="493"/>
        <end position="530"/>
    </location>
</feature>
<evidence type="ECO:0000313" key="9">
    <source>
        <dbReference type="EMBL" id="OAG10521.1"/>
    </source>
</evidence>
<keyword evidence="3" id="KW-0521">NADP</keyword>
<protein>
    <recommendedName>
        <fullName evidence="2">2-dehydropantoate 2-reductase</fullName>
        <ecNumber evidence="2">1.1.1.169</ecNumber>
    </recommendedName>
    <alternativeName>
        <fullName evidence="5">Ketopantoate reductase</fullName>
    </alternativeName>
</protein>
<dbReference type="RefSeq" id="XP_018040886.1">
    <property type="nucleotide sequence ID" value="XM_018175335.1"/>
</dbReference>
<sequence length="530" mass="58250">MRSWLGPESTEPQAKQGINAEKDAVSLPDDTPTMPRNPAEFYRAQPVRDRRIHIMGLGNVGYFVAHSLKGIPNAPPIALVFHSREKLKAWEESSKRLQCITDGDTERREGYDAELALPRPRSHGKLVGSNTGDPFPDASDANERISEGSIMFGESTEPISSLILCMKATQVLSALSSVKHRLHRDSVICFLQNGMGTVEEVNKEIFPDIATRPHYMVGINSHGMKKTDDPFTVVHAGFGTISLGILPNERDRAPAPYAPISKFTPHSSPQPIEPVHPANPDPSAPPATDPSATFTPNSRYLLRTLLRTPVLCAAGFSPPDLLQLQLEKLAVNCIVNPLTVMLDARNGSILYNYSLTRVMRLLLSEISLVIRSLPELQYIPNVQQRFDPGRLETVVVGVANRTSDNISSMLADVRAGRQTEMDYINGWIVNKGEEMGIKCFMNFMLMHMVKGKSGMIQAELGEGIPFVEPRPGEEAVMTRDAFGDIPFADVISRDMSTSEEAKTKNASGDIPPADSVAGKTSNPEWTEKSR</sequence>
<dbReference type="FunCoup" id="A0A177CTK3">
    <property type="interactions" value="127"/>
</dbReference>
<dbReference type="EC" id="1.1.1.169" evidence="2"/>
<accession>A0A177CTK3</accession>
<dbReference type="InParanoid" id="A0A177CTK3"/>
<dbReference type="STRING" id="1460663.A0A177CTK3"/>
<dbReference type="Gene3D" id="3.40.50.720">
    <property type="entry name" value="NAD(P)-binding Rossmann-like Domain"/>
    <property type="match status" value="1"/>
</dbReference>
<keyword evidence="10" id="KW-1185">Reference proteome</keyword>
<feature type="domain" description="Ketopantoate reductase C-terminal" evidence="8">
    <location>
        <begin position="320"/>
        <end position="452"/>
    </location>
</feature>
<dbReference type="GO" id="GO:0015940">
    <property type="term" value="P:pantothenate biosynthetic process"/>
    <property type="evidence" value="ECO:0007669"/>
    <property type="project" value="InterPro"/>
</dbReference>
<evidence type="ECO:0000256" key="6">
    <source>
        <dbReference type="SAM" id="MobiDB-lite"/>
    </source>
</evidence>
<dbReference type="Pfam" id="PF08546">
    <property type="entry name" value="ApbA_C"/>
    <property type="match status" value="1"/>
</dbReference>
<dbReference type="EMBL" id="KV441549">
    <property type="protein sequence ID" value="OAG10521.1"/>
    <property type="molecule type" value="Genomic_DNA"/>
</dbReference>
<dbReference type="InterPro" id="IPR003710">
    <property type="entry name" value="ApbA"/>
</dbReference>
<dbReference type="InterPro" id="IPR013328">
    <property type="entry name" value="6PGD_dom2"/>
</dbReference>
<dbReference type="InterPro" id="IPR036291">
    <property type="entry name" value="NAD(P)-bd_dom_sf"/>
</dbReference>
<reference evidence="9 10" key="1">
    <citation type="submission" date="2016-05" db="EMBL/GenBank/DDBJ databases">
        <title>Comparative analysis of secretome profiles of manganese(II)-oxidizing ascomycete fungi.</title>
        <authorList>
            <consortium name="DOE Joint Genome Institute"/>
            <person name="Zeiner C.A."/>
            <person name="Purvine S.O."/>
            <person name="Zink E.M."/>
            <person name="Wu S."/>
            <person name="Pasa-Tolic L."/>
            <person name="Chaput D.L."/>
            <person name="Haridas S."/>
            <person name="Grigoriev I.V."/>
            <person name="Santelli C.M."/>
            <person name="Hansel C.M."/>
        </authorList>
    </citation>
    <scope>NUCLEOTIDE SEQUENCE [LARGE SCALE GENOMIC DNA]</scope>
    <source>
        <strain evidence="9 10">AP3s5-JAC2a</strain>
    </source>
</reference>
<dbReference type="GO" id="GO:0008677">
    <property type="term" value="F:2-dehydropantoate 2-reductase activity"/>
    <property type="evidence" value="ECO:0007669"/>
    <property type="project" value="UniProtKB-EC"/>
</dbReference>
<dbReference type="FunFam" id="1.10.1040.10:FF:000038">
    <property type="entry name" value="Probable 2-dehydropantoate 2-reductase"/>
    <property type="match status" value="1"/>
</dbReference>
<evidence type="ECO:0000256" key="3">
    <source>
        <dbReference type="ARBA" id="ARBA00022857"/>
    </source>
</evidence>
<feature type="domain" description="Ketopantoate reductase N-terminal" evidence="7">
    <location>
        <begin position="52"/>
        <end position="247"/>
    </location>
</feature>
<evidence type="ECO:0000259" key="7">
    <source>
        <dbReference type="Pfam" id="PF02558"/>
    </source>
</evidence>
<dbReference type="InterPro" id="IPR013752">
    <property type="entry name" value="KPA_reductase"/>
</dbReference>
<feature type="compositionally biased region" description="Pro residues" evidence="6">
    <location>
        <begin position="271"/>
        <end position="288"/>
    </location>
</feature>
<name>A0A177CTK3_9PLEO</name>
<evidence type="ECO:0000259" key="8">
    <source>
        <dbReference type="Pfam" id="PF08546"/>
    </source>
</evidence>
<evidence type="ECO:0000256" key="5">
    <source>
        <dbReference type="ARBA" id="ARBA00032024"/>
    </source>
</evidence>
<dbReference type="PANTHER" id="PTHR43765">
    <property type="entry name" value="2-DEHYDROPANTOATE 2-REDUCTASE-RELATED"/>
    <property type="match status" value="1"/>
</dbReference>
<dbReference type="PANTHER" id="PTHR43765:SF2">
    <property type="entry name" value="2-DEHYDROPANTOATE 2-REDUCTASE"/>
    <property type="match status" value="1"/>
</dbReference>
<dbReference type="SUPFAM" id="SSF51735">
    <property type="entry name" value="NAD(P)-binding Rossmann-fold domains"/>
    <property type="match status" value="1"/>
</dbReference>
<feature type="region of interest" description="Disordered" evidence="6">
    <location>
        <begin position="1"/>
        <end position="37"/>
    </location>
</feature>
<proteinExistence type="inferred from homology"/>
<dbReference type="InterPro" id="IPR008927">
    <property type="entry name" value="6-PGluconate_DH-like_C_sf"/>
</dbReference>
<dbReference type="NCBIfam" id="TIGR00745">
    <property type="entry name" value="apbA_panE"/>
    <property type="match status" value="1"/>
</dbReference>
<dbReference type="GO" id="GO:0050661">
    <property type="term" value="F:NADP binding"/>
    <property type="evidence" value="ECO:0007669"/>
    <property type="project" value="TreeGrafter"/>
</dbReference>
<dbReference type="Pfam" id="PF02558">
    <property type="entry name" value="ApbA"/>
    <property type="match status" value="1"/>
</dbReference>
<dbReference type="AlphaFoldDB" id="A0A177CTK3"/>
<feature type="region of interest" description="Disordered" evidence="6">
    <location>
        <begin position="120"/>
        <end position="139"/>
    </location>
</feature>
<evidence type="ECO:0000256" key="4">
    <source>
        <dbReference type="ARBA" id="ARBA00023002"/>
    </source>
</evidence>
<feature type="region of interest" description="Disordered" evidence="6">
    <location>
        <begin position="256"/>
        <end position="293"/>
    </location>
</feature>
<evidence type="ECO:0000256" key="1">
    <source>
        <dbReference type="ARBA" id="ARBA00007870"/>
    </source>
</evidence>
<dbReference type="SUPFAM" id="SSF48179">
    <property type="entry name" value="6-phosphogluconate dehydrogenase C-terminal domain-like"/>
    <property type="match status" value="1"/>
</dbReference>
<gene>
    <name evidence="9" type="ORF">CC84DRAFT_1112909</name>
</gene>
<dbReference type="Gene3D" id="1.10.1040.10">
    <property type="entry name" value="N-(1-d-carboxylethyl)-l-norvaline Dehydrogenase, domain 2"/>
    <property type="match status" value="1"/>
</dbReference>
<dbReference type="OrthoDB" id="73846at2759"/>
<dbReference type="InterPro" id="IPR050838">
    <property type="entry name" value="Ketopantoate_reductase"/>
</dbReference>
<dbReference type="GO" id="GO:0005739">
    <property type="term" value="C:mitochondrion"/>
    <property type="evidence" value="ECO:0007669"/>
    <property type="project" value="TreeGrafter"/>
</dbReference>
<evidence type="ECO:0000256" key="2">
    <source>
        <dbReference type="ARBA" id="ARBA00013014"/>
    </source>
</evidence>
<dbReference type="Proteomes" id="UP000077069">
    <property type="component" value="Unassembled WGS sequence"/>
</dbReference>
<dbReference type="InterPro" id="IPR013332">
    <property type="entry name" value="KPR_N"/>
</dbReference>
<organism evidence="9 10">
    <name type="scientific">Paraphaeosphaeria sporulosa</name>
    <dbReference type="NCBI Taxonomy" id="1460663"/>
    <lineage>
        <taxon>Eukaryota</taxon>
        <taxon>Fungi</taxon>
        <taxon>Dikarya</taxon>
        <taxon>Ascomycota</taxon>
        <taxon>Pezizomycotina</taxon>
        <taxon>Dothideomycetes</taxon>
        <taxon>Pleosporomycetidae</taxon>
        <taxon>Pleosporales</taxon>
        <taxon>Massarineae</taxon>
        <taxon>Didymosphaeriaceae</taxon>
        <taxon>Paraphaeosphaeria</taxon>
    </lineage>
</organism>
<evidence type="ECO:0000313" key="10">
    <source>
        <dbReference type="Proteomes" id="UP000077069"/>
    </source>
</evidence>
<dbReference type="GeneID" id="28758821"/>
<comment type="similarity">
    <text evidence="1">Belongs to the ketopantoate reductase family.</text>
</comment>